<organism evidence="3 4">
    <name type="scientific">Brevundimonas naejangsanensis</name>
    <dbReference type="NCBI Taxonomy" id="588932"/>
    <lineage>
        <taxon>Bacteria</taxon>
        <taxon>Pseudomonadati</taxon>
        <taxon>Pseudomonadota</taxon>
        <taxon>Alphaproteobacteria</taxon>
        <taxon>Caulobacterales</taxon>
        <taxon>Caulobacteraceae</taxon>
        <taxon>Brevundimonas</taxon>
    </lineage>
</organism>
<dbReference type="InterPro" id="IPR050643">
    <property type="entry name" value="Periplasmic_pilus_chap"/>
</dbReference>
<dbReference type="Proteomes" id="UP000276984">
    <property type="component" value="Chromosome"/>
</dbReference>
<feature type="chain" id="PRO_5019791015" evidence="2">
    <location>
        <begin position="29"/>
        <end position="282"/>
    </location>
</feature>
<dbReference type="PANTHER" id="PTHR30251">
    <property type="entry name" value="PILUS ASSEMBLY CHAPERONE"/>
    <property type="match status" value="1"/>
</dbReference>
<feature type="signal peptide" evidence="2">
    <location>
        <begin position="1"/>
        <end position="28"/>
    </location>
</feature>
<gene>
    <name evidence="3" type="ORF">D8I30_09340</name>
</gene>
<dbReference type="OrthoDB" id="369595at2"/>
<keyword evidence="2" id="KW-0732">Signal</keyword>
<evidence type="ECO:0000256" key="1">
    <source>
        <dbReference type="SAM" id="MobiDB-lite"/>
    </source>
</evidence>
<feature type="region of interest" description="Disordered" evidence="1">
    <location>
        <begin position="181"/>
        <end position="202"/>
    </location>
</feature>
<evidence type="ECO:0000313" key="4">
    <source>
        <dbReference type="Proteomes" id="UP000276984"/>
    </source>
</evidence>
<protein>
    <submittedName>
        <fullName evidence="3">Molecular chaperone</fullName>
    </submittedName>
</protein>
<dbReference type="RefSeq" id="WP_121482504.1">
    <property type="nucleotide sequence ID" value="NZ_CP032707.1"/>
</dbReference>
<dbReference type="Gene3D" id="2.60.40.10">
    <property type="entry name" value="Immunoglobulins"/>
    <property type="match status" value="1"/>
</dbReference>
<accession>A0A494RFZ7</accession>
<dbReference type="AlphaFoldDB" id="A0A494RFZ7"/>
<reference evidence="3 4" key="1">
    <citation type="submission" date="2018-10" db="EMBL/GenBank/DDBJ databases">
        <title>Complete genome sequence of Brevundimonas naejangsanensis BRV3.</title>
        <authorList>
            <person name="Berrios L."/>
            <person name="Ely B."/>
        </authorList>
    </citation>
    <scope>NUCLEOTIDE SEQUENCE [LARGE SCALE GENOMIC DNA]</scope>
    <source>
        <strain evidence="3 4">BRV3</strain>
    </source>
</reference>
<evidence type="ECO:0000313" key="3">
    <source>
        <dbReference type="EMBL" id="AYG95357.1"/>
    </source>
</evidence>
<dbReference type="EMBL" id="CP032707">
    <property type="protein sequence ID" value="AYG95357.1"/>
    <property type="molecule type" value="Genomic_DNA"/>
</dbReference>
<sequence length="282" mass="29490">MPNRKSVRKSVVALGSAVALLASVTLFAAGAWAMRVSPMVSELTTTGAGSAARIEVGNVGSATLPFETMITRMDMDSDGNIVETPADEDFLVFPPQGLVPVGGRQVVRVQWVGEPAVDSSQAYYLWVKQLPVVTDPNAPESGGALSVQVLYTMKALIVVAPPGAQPRVEIVSVSPAMVTPPAPQVDPSLSGDEAPPPPPAEPGVEVVVTNSGKRYALMSGATWIIEGTDKSGDAFRREYAGGEISQLVGVGYLAPLGGKRTFKLPTGVELDPAKPVNVRFAR</sequence>
<dbReference type="SUPFAM" id="SSF49354">
    <property type="entry name" value="PapD-like"/>
    <property type="match status" value="1"/>
</dbReference>
<dbReference type="PANTHER" id="PTHR30251:SF4">
    <property type="entry name" value="SLR1668 PROTEIN"/>
    <property type="match status" value="1"/>
</dbReference>
<dbReference type="InterPro" id="IPR008962">
    <property type="entry name" value="PapD-like_sf"/>
</dbReference>
<proteinExistence type="predicted"/>
<dbReference type="InterPro" id="IPR013783">
    <property type="entry name" value="Ig-like_fold"/>
</dbReference>
<keyword evidence="4" id="KW-1185">Reference proteome</keyword>
<name>A0A494RFZ7_9CAUL</name>
<evidence type="ECO:0000256" key="2">
    <source>
        <dbReference type="SAM" id="SignalP"/>
    </source>
</evidence>